<reference evidence="3 4" key="1">
    <citation type="journal article" date="2018" name="Nat. Ecol. Evol.">
        <title>Genomic signatures of mitonuclear coevolution across populations of Tigriopus californicus.</title>
        <authorList>
            <person name="Barreto F.S."/>
            <person name="Watson E.T."/>
            <person name="Lima T.G."/>
            <person name="Willett C.S."/>
            <person name="Edmands S."/>
            <person name="Li W."/>
            <person name="Burton R.S."/>
        </authorList>
    </citation>
    <scope>NUCLEOTIDE SEQUENCE [LARGE SCALE GENOMIC DNA]</scope>
    <source>
        <strain evidence="3 4">San Diego</strain>
    </source>
</reference>
<evidence type="ECO:0000256" key="2">
    <source>
        <dbReference type="SAM" id="MobiDB-lite"/>
    </source>
</evidence>
<keyword evidence="4" id="KW-1185">Reference proteome</keyword>
<evidence type="ECO:0000313" key="4">
    <source>
        <dbReference type="Proteomes" id="UP000318571"/>
    </source>
</evidence>
<keyword evidence="1" id="KW-0175">Coiled coil</keyword>
<proteinExistence type="predicted"/>
<organism evidence="3 4">
    <name type="scientific">Tigriopus californicus</name>
    <name type="common">Marine copepod</name>
    <dbReference type="NCBI Taxonomy" id="6832"/>
    <lineage>
        <taxon>Eukaryota</taxon>
        <taxon>Metazoa</taxon>
        <taxon>Ecdysozoa</taxon>
        <taxon>Arthropoda</taxon>
        <taxon>Crustacea</taxon>
        <taxon>Multicrustacea</taxon>
        <taxon>Hexanauplia</taxon>
        <taxon>Copepoda</taxon>
        <taxon>Harpacticoida</taxon>
        <taxon>Harpacticidae</taxon>
        <taxon>Tigriopus</taxon>
    </lineage>
</organism>
<dbReference type="GO" id="GO:0005813">
    <property type="term" value="C:centrosome"/>
    <property type="evidence" value="ECO:0007669"/>
    <property type="project" value="TreeGrafter"/>
</dbReference>
<name>A0A553NXT8_TIGCA</name>
<dbReference type="PANTHER" id="PTHR22091">
    <property type="entry name" value="COILED-COIL DOMAIN-CONTAINING PROTEIN 77"/>
    <property type="match status" value="1"/>
</dbReference>
<evidence type="ECO:0000313" key="3">
    <source>
        <dbReference type="EMBL" id="TRY70240.1"/>
    </source>
</evidence>
<accession>A0A553NXT8</accession>
<sequence>MPPPDDDIRKSRSCPQLRPAAADAGSLRTLLQNLPPSREILAFYQAKVQQFEAEEAEWASKLSSHRDLIEANLHLERQAAVKDEEIGRLQTAVQEMRAALIQELESRQKMLVLLEICGKTDNEITRLLTQAKGKEKQDMFIPERIKDYIRRDEKRLNNRRVQRSAENLRLEVLALESQLLEQEKCHLEQVSMLEEDKRNLRHSQEQIRQSYDGKFDAMSKQLEVLAQTQDELTQELVKSRGKFRKKERQWINEKEVFLRKLQFIQHYGCDQSPDEAGFYTGQRSAFRLGGEHQFRRRIEKITAELSEQKQLVENYKSRLLISHVESENLREQSQSAKDILRKRTKAMLEQVEVLKDRYDALEQRKRKEAEGYQADVIQLQQKIKKIETQLVSTAISKNKEHDYIKTIKAYEKELDEIKRSLKKNPQWLN</sequence>
<feature type="region of interest" description="Disordered" evidence="2">
    <location>
        <begin position="1"/>
        <end position="20"/>
    </location>
</feature>
<dbReference type="PANTHER" id="PTHR22091:SF1">
    <property type="entry name" value="COILED-COIL DOMAIN-CONTAINING PROTEIN 77"/>
    <property type="match status" value="1"/>
</dbReference>
<protein>
    <recommendedName>
        <fullName evidence="5">Coiled-coil domain-containing protein 77</fullName>
    </recommendedName>
</protein>
<evidence type="ECO:0000256" key="1">
    <source>
        <dbReference type="SAM" id="Coils"/>
    </source>
</evidence>
<feature type="coiled-coil region" evidence="1">
    <location>
        <begin position="344"/>
        <end position="389"/>
    </location>
</feature>
<dbReference type="OMA" id="HLSHMYR"/>
<dbReference type="AlphaFoldDB" id="A0A553NXT8"/>
<dbReference type="STRING" id="6832.A0A553NXT8"/>
<dbReference type="EMBL" id="VCGU01000009">
    <property type="protein sequence ID" value="TRY70240.1"/>
    <property type="molecule type" value="Genomic_DNA"/>
</dbReference>
<evidence type="ECO:0008006" key="5">
    <source>
        <dbReference type="Google" id="ProtNLM"/>
    </source>
</evidence>
<dbReference type="Proteomes" id="UP000318571">
    <property type="component" value="Chromosome 9"/>
</dbReference>
<feature type="compositionally biased region" description="Basic and acidic residues" evidence="2">
    <location>
        <begin position="1"/>
        <end position="10"/>
    </location>
</feature>
<gene>
    <name evidence="3" type="ORF">TCAL_12834</name>
</gene>
<dbReference type="InterPro" id="IPR037696">
    <property type="entry name" value="CCDC77"/>
</dbReference>
<comment type="caution">
    <text evidence="3">The sequence shown here is derived from an EMBL/GenBank/DDBJ whole genome shotgun (WGS) entry which is preliminary data.</text>
</comment>
<feature type="coiled-coil region" evidence="1">
    <location>
        <begin position="151"/>
        <end position="178"/>
    </location>
</feature>